<dbReference type="HAMAP" id="MF_00386">
    <property type="entry name" value="UPF0161_YidD"/>
    <property type="match status" value="1"/>
</dbReference>
<dbReference type="SMART" id="SM01234">
    <property type="entry name" value="Haemolytic"/>
    <property type="match status" value="1"/>
</dbReference>
<proteinExistence type="inferred from homology"/>
<dbReference type="GO" id="GO:0005886">
    <property type="term" value="C:plasma membrane"/>
    <property type="evidence" value="ECO:0007669"/>
    <property type="project" value="UniProtKB-SubCell"/>
</dbReference>
<name>A0AB38XP50_9ACTO</name>
<evidence type="ECO:0000313" key="3">
    <source>
        <dbReference type="Proteomes" id="UP001211044"/>
    </source>
</evidence>
<protein>
    <recommendedName>
        <fullName evidence="1">Putative membrane protein insertion efficiency factor</fullName>
    </recommendedName>
</protein>
<reference evidence="2" key="1">
    <citation type="submission" date="2023-01" db="EMBL/GenBank/DDBJ databases">
        <title>Comparative Genomic Analysis of the Clinically-Derived Winkia Strain NY0527 Provides Evidence into the Taxonomic Reassignment of Winkia neuii and Characterizes Their Virulence Traits.</title>
        <authorList>
            <person name="Cai X."/>
            <person name="Peng Y."/>
            <person name="Li M."/>
            <person name="Qiu Y."/>
            <person name="Wang Y."/>
            <person name="Xu L."/>
            <person name="Hou Q."/>
        </authorList>
    </citation>
    <scope>NUCLEOTIDE SEQUENCE</scope>
    <source>
        <strain evidence="2">NY0527</strain>
    </source>
</reference>
<evidence type="ECO:0000256" key="1">
    <source>
        <dbReference type="HAMAP-Rule" id="MF_00386"/>
    </source>
</evidence>
<dbReference type="Pfam" id="PF01809">
    <property type="entry name" value="YidD"/>
    <property type="match status" value="1"/>
</dbReference>
<dbReference type="NCBIfam" id="TIGR00278">
    <property type="entry name" value="membrane protein insertion efficiency factor YidD"/>
    <property type="match status" value="1"/>
</dbReference>
<dbReference type="RefSeq" id="WP_004807831.1">
    <property type="nucleotide sequence ID" value="NZ_CP116394.1"/>
</dbReference>
<dbReference type="Proteomes" id="UP001211044">
    <property type="component" value="Chromosome"/>
</dbReference>
<dbReference type="InterPro" id="IPR002696">
    <property type="entry name" value="Membr_insert_effic_factor_YidD"/>
</dbReference>
<sequence>MNPAKAVLKGLIRGYQRWISPLSGPRCKYYPTCSAYALSAINIHGAIKGSILAAWRLARCNPWSKGGLDYVPLKGQWKPGPSERLTEQELTAYWQALDAGRSGKAMHIVETALAKRKAEAGAGPQHS</sequence>
<evidence type="ECO:0000313" key="2">
    <source>
        <dbReference type="EMBL" id="WCE46063.1"/>
    </source>
</evidence>
<accession>A0AB38XP50</accession>
<dbReference type="PANTHER" id="PTHR33383">
    <property type="entry name" value="MEMBRANE PROTEIN INSERTION EFFICIENCY FACTOR-RELATED"/>
    <property type="match status" value="1"/>
</dbReference>
<dbReference type="AlphaFoldDB" id="A0AB38XP50"/>
<dbReference type="EMBL" id="CP116394">
    <property type="protein sequence ID" value="WCE46063.1"/>
    <property type="molecule type" value="Genomic_DNA"/>
</dbReference>
<gene>
    <name evidence="2" type="primary">yidD</name>
    <name evidence="2" type="ORF">PIG85_10530</name>
</gene>
<comment type="subcellular location">
    <subcellularLocation>
        <location evidence="1">Cell membrane</location>
        <topology evidence="1">Peripheral membrane protein</topology>
        <orientation evidence="1">Cytoplasmic side</orientation>
    </subcellularLocation>
</comment>
<keyword evidence="1" id="KW-1003">Cell membrane</keyword>
<dbReference type="KEGG" id="wne:PIG85_10530"/>
<comment type="function">
    <text evidence="1">Could be involved in insertion of integral membrane proteins into the membrane.</text>
</comment>
<keyword evidence="1" id="KW-0472">Membrane</keyword>
<dbReference type="PANTHER" id="PTHR33383:SF1">
    <property type="entry name" value="MEMBRANE PROTEIN INSERTION EFFICIENCY FACTOR-RELATED"/>
    <property type="match status" value="1"/>
</dbReference>
<comment type="similarity">
    <text evidence="1">Belongs to the UPF0161 family.</text>
</comment>
<organism evidence="2 3">
    <name type="scientific">Winkia neuii subsp. anitrata</name>
    <dbReference type="NCBI Taxonomy" id="29318"/>
    <lineage>
        <taxon>Bacteria</taxon>
        <taxon>Bacillati</taxon>
        <taxon>Actinomycetota</taxon>
        <taxon>Actinomycetes</taxon>
        <taxon>Actinomycetales</taxon>
        <taxon>Actinomycetaceae</taxon>
        <taxon>Winkia</taxon>
    </lineage>
</organism>